<dbReference type="SMART" id="SM00257">
    <property type="entry name" value="LysM"/>
    <property type="match status" value="1"/>
</dbReference>
<dbReference type="Gene3D" id="2.60.120.1440">
    <property type="match status" value="1"/>
</dbReference>
<dbReference type="InterPro" id="IPR018392">
    <property type="entry name" value="LysM"/>
</dbReference>
<evidence type="ECO:0000259" key="1">
    <source>
        <dbReference type="PROSITE" id="PS51782"/>
    </source>
</evidence>
<dbReference type="PROSITE" id="PS51782">
    <property type="entry name" value="LYSM"/>
    <property type="match status" value="1"/>
</dbReference>
<evidence type="ECO:0000313" key="3">
    <source>
        <dbReference type="Proteomes" id="UP000001847"/>
    </source>
</evidence>
<gene>
    <name evidence="2" type="ordered locus">LEPBI_I1803</name>
</gene>
<keyword evidence="3" id="KW-1185">Reference proteome</keyword>
<dbReference type="Pfam" id="PF04773">
    <property type="entry name" value="FecR"/>
    <property type="match status" value="1"/>
</dbReference>
<organism evidence="2 3">
    <name type="scientific">Leptospira biflexa serovar Patoc (strain Patoc 1 / ATCC 23582 / Paris)</name>
    <dbReference type="NCBI Taxonomy" id="456481"/>
    <lineage>
        <taxon>Bacteria</taxon>
        <taxon>Pseudomonadati</taxon>
        <taxon>Spirochaetota</taxon>
        <taxon>Spirochaetia</taxon>
        <taxon>Leptospirales</taxon>
        <taxon>Leptospiraceae</taxon>
        <taxon>Leptospira</taxon>
    </lineage>
</organism>
<dbReference type="AlphaFoldDB" id="B0SS19"/>
<evidence type="ECO:0000313" key="2">
    <source>
        <dbReference type="EMBL" id="ABZ97909.1"/>
    </source>
</evidence>
<dbReference type="InterPro" id="IPR036779">
    <property type="entry name" value="LysM_dom_sf"/>
</dbReference>
<dbReference type="SUPFAM" id="SSF54106">
    <property type="entry name" value="LysM domain"/>
    <property type="match status" value="1"/>
</dbReference>
<dbReference type="Pfam" id="PF01476">
    <property type="entry name" value="LysM"/>
    <property type="match status" value="1"/>
</dbReference>
<dbReference type="Proteomes" id="UP000001847">
    <property type="component" value="Chromosome I"/>
</dbReference>
<dbReference type="KEGG" id="lbi:LEPBI_I1803"/>
<dbReference type="HOGENOM" id="CLU_1037447_0_0_12"/>
<name>B0SS19_LEPBP</name>
<sequence length="306" mass="34526">MRFADFPYLISTFSPRKETVWNSFWDFCCTHTKAFGQKLPKLQRLFLVNLLLFVFVFGIPAESKKQTFQPNPDDGITIIVEKGQTLSIISKTYLDDPRKWKELLKSNQIDNPNLIIPGMKLWIPKSLGKKPLADLQRFTGTTEVLKISQKQNDWAKGNIGEGLYAKDEVRTLKESEAQFVFQSGSRFEITENSHVIMERGKTDSEPDEVFLRQGRIRSLIPKSKSPNQKMFLLKTESAESVVKGTDFITEVDTAGNTTLSCYEGSVAVSAEKVTVLVNQGFATYVEKGKAPLKPFPVPNPPIPNNQ</sequence>
<accession>B0SS19</accession>
<dbReference type="Gene3D" id="3.10.350.10">
    <property type="entry name" value="LysM domain"/>
    <property type="match status" value="1"/>
</dbReference>
<dbReference type="EMBL" id="CP000786">
    <property type="protein sequence ID" value="ABZ97909.1"/>
    <property type="molecule type" value="Genomic_DNA"/>
</dbReference>
<dbReference type="PANTHER" id="PTHR38731">
    <property type="entry name" value="LIPL45-RELATED LIPOPROTEIN-RELATED"/>
    <property type="match status" value="1"/>
</dbReference>
<proteinExistence type="predicted"/>
<dbReference type="STRING" id="456481.LEPBI_I1803"/>
<dbReference type="RefSeq" id="WP_012388787.1">
    <property type="nucleotide sequence ID" value="NC_010602.1"/>
</dbReference>
<dbReference type="InterPro" id="IPR006860">
    <property type="entry name" value="FecR"/>
</dbReference>
<protein>
    <recommendedName>
        <fullName evidence="1">LysM domain-containing protein</fullName>
    </recommendedName>
</protein>
<dbReference type="BioCyc" id="LBIF456481:LEPBI_RS08910-MONOMER"/>
<feature type="domain" description="LysM" evidence="1">
    <location>
        <begin position="76"/>
        <end position="123"/>
    </location>
</feature>
<reference evidence="2 3" key="1">
    <citation type="journal article" date="2008" name="PLoS ONE">
        <title>Genome sequence of the saprophyte Leptospira biflexa provides insights into the evolution of Leptospira and the pathogenesis of leptospirosis.</title>
        <authorList>
            <person name="Picardeau M."/>
            <person name="Bulach D.M."/>
            <person name="Bouchier C."/>
            <person name="Zuerner R.L."/>
            <person name="Zidane N."/>
            <person name="Wilson P.J."/>
            <person name="Creno S."/>
            <person name="Kuczek E.S."/>
            <person name="Bommezzadri S."/>
            <person name="Davis J.C."/>
            <person name="McGrath A."/>
            <person name="Johnson M.J."/>
            <person name="Boursaux-Eude C."/>
            <person name="Seemann T."/>
            <person name="Rouy Z."/>
            <person name="Coppel R.L."/>
            <person name="Rood J.I."/>
            <person name="Lajus A."/>
            <person name="Davies J.K."/>
            <person name="Medigue C."/>
            <person name="Adler B."/>
        </authorList>
    </citation>
    <scope>NUCLEOTIDE SEQUENCE [LARGE SCALE GENOMIC DNA]</scope>
    <source>
        <strain evidence="3">Patoc 1 / ATCC 23582 / Paris</strain>
    </source>
</reference>
<dbReference type="OrthoDB" id="369729at2"/>